<name>A0A9W6Z7I4_9STRA</name>
<evidence type="ECO:0000313" key="2">
    <source>
        <dbReference type="EMBL" id="GMH47111.1"/>
    </source>
</evidence>
<dbReference type="OrthoDB" id="10564651at2759"/>
<proteinExistence type="predicted"/>
<sequence length="108" mass="11713">MEHDPDGAFANLTRVCEKGTGRAIWVKKESAEKIEDRAIGARRRSLVVGMKGGDGYDAKDAEIKRLEEENMKLLEALKRAKGGGGNGSNGVSSPTKLRQTVSAERDIK</sequence>
<comment type="caution">
    <text evidence="2">The sequence shown here is derived from an EMBL/GenBank/DDBJ whole genome shotgun (WGS) entry which is preliminary data.</text>
</comment>
<dbReference type="Proteomes" id="UP001165082">
    <property type="component" value="Unassembled WGS sequence"/>
</dbReference>
<protein>
    <submittedName>
        <fullName evidence="2">Uncharacterized protein</fullName>
    </submittedName>
</protein>
<dbReference type="AlphaFoldDB" id="A0A9W6Z7I4"/>
<evidence type="ECO:0000256" key="1">
    <source>
        <dbReference type="SAM" id="MobiDB-lite"/>
    </source>
</evidence>
<accession>A0A9W6Z7I4</accession>
<organism evidence="2 3">
    <name type="scientific">Triparma retinervis</name>
    <dbReference type="NCBI Taxonomy" id="2557542"/>
    <lineage>
        <taxon>Eukaryota</taxon>
        <taxon>Sar</taxon>
        <taxon>Stramenopiles</taxon>
        <taxon>Ochrophyta</taxon>
        <taxon>Bolidophyceae</taxon>
        <taxon>Parmales</taxon>
        <taxon>Triparmaceae</taxon>
        <taxon>Triparma</taxon>
    </lineage>
</organism>
<evidence type="ECO:0000313" key="3">
    <source>
        <dbReference type="Proteomes" id="UP001165082"/>
    </source>
</evidence>
<reference evidence="2" key="1">
    <citation type="submission" date="2022-07" db="EMBL/GenBank/DDBJ databases">
        <title>Genome analysis of Parmales, a sister group of diatoms, reveals the evolutionary specialization of diatoms from phago-mixotrophs to photoautotrophs.</title>
        <authorList>
            <person name="Ban H."/>
            <person name="Sato S."/>
            <person name="Yoshikawa S."/>
            <person name="Kazumasa Y."/>
            <person name="Nakamura Y."/>
            <person name="Ichinomiya M."/>
            <person name="Saitoh K."/>
            <person name="Sato N."/>
            <person name="Blanc-Mathieu R."/>
            <person name="Endo H."/>
            <person name="Kuwata A."/>
            <person name="Ogata H."/>
        </authorList>
    </citation>
    <scope>NUCLEOTIDE SEQUENCE</scope>
</reference>
<keyword evidence="3" id="KW-1185">Reference proteome</keyword>
<feature type="region of interest" description="Disordered" evidence="1">
    <location>
        <begin position="79"/>
        <end position="108"/>
    </location>
</feature>
<dbReference type="EMBL" id="BRXZ01001827">
    <property type="protein sequence ID" value="GMH47111.1"/>
    <property type="molecule type" value="Genomic_DNA"/>
</dbReference>
<gene>
    <name evidence="2" type="ORF">TrRE_jg7257</name>
</gene>